<protein>
    <submittedName>
        <fullName evidence="3">Uncharacterized protein</fullName>
    </submittedName>
</protein>
<feature type="region of interest" description="Disordered" evidence="1">
    <location>
        <begin position="1"/>
        <end position="98"/>
    </location>
</feature>
<keyword evidence="2" id="KW-1133">Transmembrane helix</keyword>
<feature type="compositionally biased region" description="Low complexity" evidence="1">
    <location>
        <begin position="132"/>
        <end position="143"/>
    </location>
</feature>
<keyword evidence="2" id="KW-0472">Membrane</keyword>
<keyword evidence="4" id="KW-1185">Reference proteome</keyword>
<keyword evidence="2" id="KW-0812">Transmembrane</keyword>
<sequence length="160" mass="16927">MTYVRGHRRRNGTYVRPHRRRPRQGGGAGLPHPRRHPEADPPDPFGVASHVRHSRPPSPAQWSPPPHHDERVVRVRSHLRNGRPVRSHLRRTGAPARTAGGLGAAGLLLGLLLIIGLGGSGTAGPPTPAAPTAPTAPSSPATPYGSSGQTTPNSHSPEPR</sequence>
<dbReference type="Proteomes" id="UP000694501">
    <property type="component" value="Unassembled WGS sequence"/>
</dbReference>
<dbReference type="EMBL" id="JAELVF020000001">
    <property type="protein sequence ID" value="MBU7597057.1"/>
    <property type="molecule type" value="Genomic_DNA"/>
</dbReference>
<dbReference type="RefSeq" id="WP_211043545.1">
    <property type="nucleotide sequence ID" value="NZ_JAELVF020000001.1"/>
</dbReference>
<evidence type="ECO:0000256" key="2">
    <source>
        <dbReference type="SAM" id="Phobius"/>
    </source>
</evidence>
<evidence type="ECO:0000256" key="1">
    <source>
        <dbReference type="SAM" id="MobiDB-lite"/>
    </source>
</evidence>
<reference evidence="3" key="1">
    <citation type="submission" date="2021-06" db="EMBL/GenBank/DDBJ databases">
        <title>Sequencing of actinobacteria type strains.</title>
        <authorList>
            <person name="Nguyen G.-S."/>
            <person name="Wentzel A."/>
        </authorList>
    </citation>
    <scope>NUCLEOTIDE SEQUENCE</scope>
    <source>
        <strain evidence="3">P38-E01</strain>
    </source>
</reference>
<feature type="compositionally biased region" description="Polar residues" evidence="1">
    <location>
        <begin position="144"/>
        <end position="160"/>
    </location>
</feature>
<feature type="transmembrane region" description="Helical" evidence="2">
    <location>
        <begin position="99"/>
        <end position="118"/>
    </location>
</feature>
<name>A0A949JCR4_9ACTN</name>
<feature type="compositionally biased region" description="Basic residues" evidence="1">
    <location>
        <begin position="1"/>
        <end position="23"/>
    </location>
</feature>
<organism evidence="3 4">
    <name type="scientific">Streptomyces tardus</name>
    <dbReference type="NCBI Taxonomy" id="2780544"/>
    <lineage>
        <taxon>Bacteria</taxon>
        <taxon>Bacillati</taxon>
        <taxon>Actinomycetota</taxon>
        <taxon>Actinomycetes</taxon>
        <taxon>Kitasatosporales</taxon>
        <taxon>Streptomycetaceae</taxon>
        <taxon>Streptomyces</taxon>
    </lineage>
</organism>
<comment type="caution">
    <text evidence="3">The sequence shown here is derived from an EMBL/GenBank/DDBJ whole genome shotgun (WGS) entry which is preliminary data.</text>
</comment>
<proteinExistence type="predicted"/>
<feature type="compositionally biased region" description="Basic residues" evidence="1">
    <location>
        <begin position="74"/>
        <end position="91"/>
    </location>
</feature>
<gene>
    <name evidence="3" type="ORF">JGS22_005245</name>
</gene>
<accession>A0A949JCR4</accession>
<dbReference type="AlphaFoldDB" id="A0A949JCR4"/>
<feature type="region of interest" description="Disordered" evidence="1">
    <location>
        <begin position="118"/>
        <end position="160"/>
    </location>
</feature>
<evidence type="ECO:0000313" key="3">
    <source>
        <dbReference type="EMBL" id="MBU7597057.1"/>
    </source>
</evidence>
<feature type="compositionally biased region" description="Pro residues" evidence="1">
    <location>
        <begin position="56"/>
        <end position="65"/>
    </location>
</feature>
<evidence type="ECO:0000313" key="4">
    <source>
        <dbReference type="Proteomes" id="UP000694501"/>
    </source>
</evidence>